<gene>
    <name evidence="3" type="ORF">H8S59_09815</name>
</gene>
<evidence type="ECO:0000259" key="2">
    <source>
        <dbReference type="Pfam" id="PF01266"/>
    </source>
</evidence>
<keyword evidence="4" id="KW-1185">Reference proteome</keyword>
<dbReference type="SUPFAM" id="SSF51971">
    <property type="entry name" value="Nucleotide-binding domain"/>
    <property type="match status" value="1"/>
</dbReference>
<dbReference type="Proteomes" id="UP000651852">
    <property type="component" value="Unassembled WGS sequence"/>
</dbReference>
<protein>
    <submittedName>
        <fullName evidence="3">FAD-binding oxidoreductase</fullName>
    </submittedName>
</protein>
<proteinExistence type="predicted"/>
<name>A0ABR7AYV4_9PSED</name>
<dbReference type="EMBL" id="JACONW010000034">
    <property type="protein sequence ID" value="MBC3950064.1"/>
    <property type="molecule type" value="Genomic_DNA"/>
</dbReference>
<accession>A0ABR7AYV4</accession>
<dbReference type="InterPro" id="IPR006076">
    <property type="entry name" value="FAD-dep_OxRdtase"/>
</dbReference>
<comment type="caution">
    <text evidence="3">The sequence shown here is derived from an EMBL/GenBank/DDBJ whole genome shotgun (WGS) entry which is preliminary data.</text>
</comment>
<dbReference type="RefSeq" id="WP_187521291.1">
    <property type="nucleotide sequence ID" value="NZ_JACONW010000034.1"/>
</dbReference>
<dbReference type="Gene3D" id="3.30.9.10">
    <property type="entry name" value="D-Amino Acid Oxidase, subunit A, domain 2"/>
    <property type="match status" value="1"/>
</dbReference>
<keyword evidence="1" id="KW-0560">Oxidoreductase</keyword>
<organism evidence="3 4">
    <name type="scientific">Pseudomonas folii</name>
    <dbReference type="NCBI Taxonomy" id="2762593"/>
    <lineage>
        <taxon>Bacteria</taxon>
        <taxon>Pseudomonadati</taxon>
        <taxon>Pseudomonadota</taxon>
        <taxon>Gammaproteobacteria</taxon>
        <taxon>Pseudomonadales</taxon>
        <taxon>Pseudomonadaceae</taxon>
        <taxon>Pseudomonas</taxon>
    </lineage>
</organism>
<evidence type="ECO:0000256" key="1">
    <source>
        <dbReference type="ARBA" id="ARBA00023002"/>
    </source>
</evidence>
<dbReference type="PANTHER" id="PTHR13847">
    <property type="entry name" value="SARCOSINE DEHYDROGENASE-RELATED"/>
    <property type="match status" value="1"/>
</dbReference>
<sequence>MRSESYWLDTAPAFTGAQTGAVQGQVDVAIVGGGFTGLSAARALAMKGASVVVLEADRVIGEASGRNGGQCNTGVAQDYSALTASLGADQARAYYLAYESAVKSVVTLVEQEQIACDMTRNGKLKLAAKPMHFDSMARTCELIRREVDADVELLSAQETRAEVDSAEFHGGLLQRNGVQMHVGRFGVGLAEAAVRHGAQVFQGAAVKNWKANASGYLLNTTKGSIQARQILLATGACQHGGPGWYRRRIVPVGSFVIATEVLPQALIDQLLPQHRAYVTSRMIGNYFRLTPDNRLLFGGRARFAMSNATSDAKSGKVLQAAMVQMFPQLANVKVDYCWGGLVDMTSDRLPRAGEHEGVFYSMGYSGHGVQMSVHMGQVMADVMDGNPQANPWRELDWPAVPGHFGTPWFLPLVGAWYRFQDARH</sequence>
<evidence type="ECO:0000313" key="3">
    <source>
        <dbReference type="EMBL" id="MBC3950064.1"/>
    </source>
</evidence>
<dbReference type="Gene3D" id="3.50.50.60">
    <property type="entry name" value="FAD/NAD(P)-binding domain"/>
    <property type="match status" value="1"/>
</dbReference>
<dbReference type="Pfam" id="PF01266">
    <property type="entry name" value="DAO"/>
    <property type="match status" value="1"/>
</dbReference>
<dbReference type="PANTHER" id="PTHR13847:SF281">
    <property type="entry name" value="FAD DEPENDENT OXIDOREDUCTASE DOMAIN-CONTAINING PROTEIN"/>
    <property type="match status" value="1"/>
</dbReference>
<dbReference type="InterPro" id="IPR036188">
    <property type="entry name" value="FAD/NAD-bd_sf"/>
</dbReference>
<reference evidence="3 4" key="1">
    <citation type="submission" date="2020-08" db="EMBL/GenBank/DDBJ databases">
        <title>Putative novel bacterial strains isolated from necrotic wheat leaf tissues caused by Xanthomonas translucens.</title>
        <authorList>
            <person name="Tambong J.T."/>
        </authorList>
    </citation>
    <scope>NUCLEOTIDE SEQUENCE [LARGE SCALE GENOMIC DNA]</scope>
    <source>
        <strain evidence="3 4">DOAB 1069</strain>
    </source>
</reference>
<feature type="domain" description="FAD dependent oxidoreductase" evidence="2">
    <location>
        <begin position="27"/>
        <end position="381"/>
    </location>
</feature>
<evidence type="ECO:0000313" key="4">
    <source>
        <dbReference type="Proteomes" id="UP000651852"/>
    </source>
</evidence>